<dbReference type="GO" id="GO:0016614">
    <property type="term" value="F:oxidoreductase activity, acting on CH-OH group of donors"/>
    <property type="evidence" value="ECO:0007669"/>
    <property type="project" value="UniProtKB-ARBA"/>
</dbReference>
<dbReference type="Proteomes" id="UP000799750">
    <property type="component" value="Unassembled WGS sequence"/>
</dbReference>
<dbReference type="PROSITE" id="PS00061">
    <property type="entry name" value="ADH_SHORT"/>
    <property type="match status" value="1"/>
</dbReference>
<dbReference type="InterPro" id="IPR036291">
    <property type="entry name" value="NAD(P)-bd_dom_sf"/>
</dbReference>
<dbReference type="PRINTS" id="PR00081">
    <property type="entry name" value="GDHRDH"/>
</dbReference>
<dbReference type="OrthoDB" id="47007at2759"/>
<keyword evidence="3" id="KW-0560">Oxidoreductase</keyword>
<evidence type="ECO:0000313" key="5">
    <source>
        <dbReference type="Proteomes" id="UP000799750"/>
    </source>
</evidence>
<dbReference type="AlphaFoldDB" id="A0A6A6QN40"/>
<dbReference type="InterPro" id="IPR020904">
    <property type="entry name" value="Sc_DH/Rdtase_CS"/>
</dbReference>
<evidence type="ECO:0000256" key="3">
    <source>
        <dbReference type="ARBA" id="ARBA00023002"/>
    </source>
</evidence>
<reference evidence="4" key="1">
    <citation type="journal article" date="2020" name="Stud. Mycol.">
        <title>101 Dothideomycetes genomes: a test case for predicting lifestyles and emergence of pathogens.</title>
        <authorList>
            <person name="Haridas S."/>
            <person name="Albert R."/>
            <person name="Binder M."/>
            <person name="Bloem J."/>
            <person name="Labutti K."/>
            <person name="Salamov A."/>
            <person name="Andreopoulos B."/>
            <person name="Baker S."/>
            <person name="Barry K."/>
            <person name="Bills G."/>
            <person name="Bluhm B."/>
            <person name="Cannon C."/>
            <person name="Castanera R."/>
            <person name="Culley D."/>
            <person name="Daum C."/>
            <person name="Ezra D."/>
            <person name="Gonzalez J."/>
            <person name="Henrissat B."/>
            <person name="Kuo A."/>
            <person name="Liang C."/>
            <person name="Lipzen A."/>
            <person name="Lutzoni F."/>
            <person name="Magnuson J."/>
            <person name="Mondo S."/>
            <person name="Nolan M."/>
            <person name="Ohm R."/>
            <person name="Pangilinan J."/>
            <person name="Park H.-J."/>
            <person name="Ramirez L."/>
            <person name="Alfaro M."/>
            <person name="Sun H."/>
            <person name="Tritt A."/>
            <person name="Yoshinaga Y."/>
            <person name="Zwiers L.-H."/>
            <person name="Turgeon B."/>
            <person name="Goodwin S."/>
            <person name="Spatafora J."/>
            <person name="Crous P."/>
            <person name="Grigoriev I."/>
        </authorList>
    </citation>
    <scope>NUCLEOTIDE SEQUENCE</scope>
    <source>
        <strain evidence="4">CBS 269.34</strain>
    </source>
</reference>
<evidence type="ECO:0000313" key="4">
    <source>
        <dbReference type="EMBL" id="KAF2492327.1"/>
    </source>
</evidence>
<evidence type="ECO:0000256" key="2">
    <source>
        <dbReference type="ARBA" id="ARBA00022857"/>
    </source>
</evidence>
<dbReference type="PANTHER" id="PTHR48107:SF7">
    <property type="entry name" value="RE15974P"/>
    <property type="match status" value="1"/>
</dbReference>
<gene>
    <name evidence="4" type="ORF">BU16DRAFT_491867</name>
</gene>
<dbReference type="PANTHER" id="PTHR48107">
    <property type="entry name" value="NADPH-DEPENDENT ALDEHYDE REDUCTASE-LIKE PROTEIN, CHLOROPLASTIC-RELATED"/>
    <property type="match status" value="1"/>
</dbReference>
<dbReference type="SUPFAM" id="SSF51735">
    <property type="entry name" value="NAD(P)-binding Rossmann-fold domains"/>
    <property type="match status" value="1"/>
</dbReference>
<keyword evidence="5" id="KW-1185">Reference proteome</keyword>
<dbReference type="EMBL" id="MU004194">
    <property type="protein sequence ID" value="KAF2492327.1"/>
    <property type="molecule type" value="Genomic_DNA"/>
</dbReference>
<dbReference type="FunFam" id="3.40.50.720:FF:000084">
    <property type="entry name" value="Short-chain dehydrogenase reductase"/>
    <property type="match status" value="1"/>
</dbReference>
<comment type="similarity">
    <text evidence="1">Belongs to the short-chain dehydrogenases/reductases (SDR) family.</text>
</comment>
<proteinExistence type="inferred from homology"/>
<organism evidence="4 5">
    <name type="scientific">Lophium mytilinum</name>
    <dbReference type="NCBI Taxonomy" id="390894"/>
    <lineage>
        <taxon>Eukaryota</taxon>
        <taxon>Fungi</taxon>
        <taxon>Dikarya</taxon>
        <taxon>Ascomycota</taxon>
        <taxon>Pezizomycotina</taxon>
        <taxon>Dothideomycetes</taxon>
        <taxon>Pleosporomycetidae</taxon>
        <taxon>Mytilinidiales</taxon>
        <taxon>Mytilinidiaceae</taxon>
        <taxon>Lophium</taxon>
    </lineage>
</organism>
<keyword evidence="2" id="KW-0521">NADP</keyword>
<sequence>MSAPLAGKVAIVTGGSKGIGAATVVELARQGAKVVINFSSDATPAEELVKQIGPNNALAVKADAANVAGIEDLVKQTVAKFGKIDILIPNAGVLPMKDLESTTEADFDRTFAINVKGPYFLAQKAAPHMSEGGHIVFISTSLCVASSVAPNYLLYNSTKGAIEQMTRVMAKDLGRRGISVNAVAPGPTATELFMRGKPEQVVKTIAGLNPFNRIGTPEEVAQVIVMLSSGASSWVNGQVLRANGGMA</sequence>
<dbReference type="Pfam" id="PF13561">
    <property type="entry name" value="adh_short_C2"/>
    <property type="match status" value="1"/>
</dbReference>
<protein>
    <submittedName>
        <fullName evidence="4">NAD(P)-binding protein</fullName>
    </submittedName>
</protein>
<dbReference type="PRINTS" id="PR00080">
    <property type="entry name" value="SDRFAMILY"/>
</dbReference>
<dbReference type="Gene3D" id="3.40.50.720">
    <property type="entry name" value="NAD(P)-binding Rossmann-like Domain"/>
    <property type="match status" value="1"/>
</dbReference>
<name>A0A6A6QN40_9PEZI</name>
<accession>A0A6A6QN40</accession>
<dbReference type="InterPro" id="IPR002347">
    <property type="entry name" value="SDR_fam"/>
</dbReference>
<evidence type="ECO:0000256" key="1">
    <source>
        <dbReference type="ARBA" id="ARBA00006484"/>
    </source>
</evidence>